<evidence type="ECO:0000313" key="5">
    <source>
        <dbReference type="EMBL" id="KAL2525829.1"/>
    </source>
</evidence>
<keyword evidence="1 3" id="KW-0489">Methyltransferase</keyword>
<dbReference type="Proteomes" id="UP001604336">
    <property type="component" value="Unassembled WGS sequence"/>
</dbReference>
<reference evidence="6" key="1">
    <citation type="submission" date="2024-07" db="EMBL/GenBank/DDBJ databases">
        <title>Two chromosome-level genome assemblies of Korean endemic species Abeliophyllum distichum and Forsythia ovata (Oleaceae).</title>
        <authorList>
            <person name="Jang H."/>
        </authorList>
    </citation>
    <scope>NUCLEOTIDE SEQUENCE [LARGE SCALE GENOMIC DNA]</scope>
</reference>
<dbReference type="PANTHER" id="PTHR10108:SF979">
    <property type="entry name" value="METHYLTRANSFERASE PMT11-RELATED"/>
    <property type="match status" value="1"/>
</dbReference>
<keyword evidence="4" id="KW-0732">Signal</keyword>
<dbReference type="InterPro" id="IPR004159">
    <property type="entry name" value="Put_SAM_MeTrfase"/>
</dbReference>
<dbReference type="GO" id="GO:0008168">
    <property type="term" value="F:methyltransferase activity"/>
    <property type="evidence" value="ECO:0007669"/>
    <property type="project" value="UniProtKB-UniRule"/>
</dbReference>
<feature type="signal peptide" evidence="4">
    <location>
        <begin position="1"/>
        <end position="24"/>
    </location>
</feature>
<dbReference type="GO" id="GO:0016020">
    <property type="term" value="C:membrane"/>
    <property type="evidence" value="ECO:0007669"/>
    <property type="project" value="UniProtKB-SubCell"/>
</dbReference>
<proteinExistence type="inferred from homology"/>
<keyword evidence="3" id="KW-0812">Transmembrane</keyword>
<evidence type="ECO:0000256" key="4">
    <source>
        <dbReference type="SAM" id="SignalP"/>
    </source>
</evidence>
<name>A0ABD1ULB0_9LAMI</name>
<evidence type="ECO:0000256" key="3">
    <source>
        <dbReference type="RuleBase" id="RU366043"/>
    </source>
</evidence>
<keyword evidence="3" id="KW-0808">Transferase</keyword>
<gene>
    <name evidence="5" type="ORF">Adt_10883</name>
</gene>
<comment type="similarity">
    <text evidence="3">Belongs to the methyltransferase superfamily.</text>
</comment>
<protein>
    <recommendedName>
        <fullName evidence="3">Methyltransferase</fullName>
        <ecNumber evidence="3">2.1.1.-</ecNumber>
    </recommendedName>
</protein>
<comment type="subcellular location">
    <subcellularLocation>
        <location evidence="3">Membrane</location>
        <topology evidence="3">Single-pass type II membrane protein</topology>
    </subcellularLocation>
</comment>
<keyword evidence="2 3" id="KW-0325">Glycoprotein</keyword>
<evidence type="ECO:0000313" key="6">
    <source>
        <dbReference type="Proteomes" id="UP001604336"/>
    </source>
</evidence>
<dbReference type="EC" id="2.1.1.-" evidence="3"/>
<evidence type="ECO:0000256" key="1">
    <source>
        <dbReference type="ARBA" id="ARBA00022603"/>
    </source>
</evidence>
<sequence>MRDLRRRIMLILFLWFPFPNYVMYVDLKACVTRLPEEGYGSNVTAWPARLQNPPDRLQNIKMDAYISRKELFKLESKYWNEIIDGHVRVFSFELRNVSDMRAGFGGFAAALVENHLDSWVLNVVPIVRCNISTIMIEMDRILRPGRHVHIRDSIGVMDELQEIGEAMGWYV</sequence>
<evidence type="ECO:0000256" key="2">
    <source>
        <dbReference type="ARBA" id="ARBA00023180"/>
    </source>
</evidence>
<keyword evidence="6" id="KW-1185">Reference proteome</keyword>
<keyword evidence="3" id="KW-0735">Signal-anchor</keyword>
<dbReference type="Pfam" id="PF03141">
    <property type="entry name" value="Methyltransf_29"/>
    <property type="match status" value="2"/>
</dbReference>
<comment type="caution">
    <text evidence="5">The sequence shown here is derived from an EMBL/GenBank/DDBJ whole genome shotgun (WGS) entry which is preliminary data.</text>
</comment>
<feature type="chain" id="PRO_5044764434" description="Methyltransferase" evidence="4">
    <location>
        <begin position="25"/>
        <end position="171"/>
    </location>
</feature>
<accession>A0ABD1ULB0</accession>
<dbReference type="PANTHER" id="PTHR10108">
    <property type="entry name" value="SAM-DEPENDENT METHYLTRANSFERASE"/>
    <property type="match status" value="1"/>
</dbReference>
<dbReference type="GO" id="GO:0032259">
    <property type="term" value="P:methylation"/>
    <property type="evidence" value="ECO:0007669"/>
    <property type="project" value="UniProtKB-KW"/>
</dbReference>
<dbReference type="EMBL" id="JBFOLK010000003">
    <property type="protein sequence ID" value="KAL2525829.1"/>
    <property type="molecule type" value="Genomic_DNA"/>
</dbReference>
<dbReference type="AlphaFoldDB" id="A0ABD1ULB0"/>
<organism evidence="5 6">
    <name type="scientific">Abeliophyllum distichum</name>
    <dbReference type="NCBI Taxonomy" id="126358"/>
    <lineage>
        <taxon>Eukaryota</taxon>
        <taxon>Viridiplantae</taxon>
        <taxon>Streptophyta</taxon>
        <taxon>Embryophyta</taxon>
        <taxon>Tracheophyta</taxon>
        <taxon>Spermatophyta</taxon>
        <taxon>Magnoliopsida</taxon>
        <taxon>eudicotyledons</taxon>
        <taxon>Gunneridae</taxon>
        <taxon>Pentapetalae</taxon>
        <taxon>asterids</taxon>
        <taxon>lamiids</taxon>
        <taxon>Lamiales</taxon>
        <taxon>Oleaceae</taxon>
        <taxon>Forsythieae</taxon>
        <taxon>Abeliophyllum</taxon>
    </lineage>
</organism>